<evidence type="ECO:0000259" key="4">
    <source>
        <dbReference type="Pfam" id="PF08386"/>
    </source>
</evidence>
<dbReference type="GO" id="GO:0016787">
    <property type="term" value="F:hydrolase activity"/>
    <property type="evidence" value="ECO:0007669"/>
    <property type="project" value="UniProtKB-KW"/>
</dbReference>
<name>A0A508ARP4_9GAMM</name>
<dbReference type="EMBL" id="VICD02000143">
    <property type="protein sequence ID" value="KAB8189695.1"/>
    <property type="molecule type" value="Genomic_DNA"/>
</dbReference>
<evidence type="ECO:0000256" key="1">
    <source>
        <dbReference type="ARBA" id="ARBA00010088"/>
    </source>
</evidence>
<keyword evidence="2" id="KW-0732">Signal</keyword>
<protein>
    <submittedName>
        <fullName evidence="5">Alpha/beta fold hydrolase</fullName>
    </submittedName>
</protein>
<reference evidence="5 6" key="1">
    <citation type="submission" date="2019-10" db="EMBL/GenBank/DDBJ databases">
        <title>Lysobacter alkalisoli sp. nov., isolated from saline-alkaline soil.</title>
        <authorList>
            <person name="Sun J.-Q."/>
        </authorList>
    </citation>
    <scope>NUCLEOTIDE SEQUENCE [LARGE SCALE GENOMIC DNA]</scope>
    <source>
        <strain evidence="5 6">KCTC 42381</strain>
    </source>
</reference>
<dbReference type="PANTHER" id="PTHR43248">
    <property type="entry name" value="2-SUCCINYL-6-HYDROXY-2,4-CYCLOHEXADIENE-1-CARBOXYLATE SYNTHASE"/>
    <property type="match status" value="1"/>
</dbReference>
<dbReference type="SUPFAM" id="SSF53474">
    <property type="entry name" value="alpha/beta-Hydrolases"/>
    <property type="match status" value="1"/>
</dbReference>
<proteinExistence type="inferred from homology"/>
<dbReference type="InterPro" id="IPR029058">
    <property type="entry name" value="AB_hydrolase_fold"/>
</dbReference>
<gene>
    <name evidence="5" type="ORF">FKV24_009050</name>
</gene>
<evidence type="ECO:0000313" key="6">
    <source>
        <dbReference type="Proteomes" id="UP000320431"/>
    </source>
</evidence>
<accession>A0A508ARP4</accession>
<sequence>MTSAFVADGNAALSCARSDRVRAVARYEANHSSPQGSTAMNRSKLSMLIAMSILGGAAIVGSSALAAPPASKPSGNKGSPDIAALAGPLANQQVQWGGAATCGQRSLDELLISIFTDIEQQCATITVPRDWHNPGDGNTITLSISRAADANVGAQHMLTANPGGPGGSGRAYGVAMRLIAPEVDAAHYMVGFDPRGVGSSTPLRCQYVPSEDPWTDNTNLVEGCLDNPLTPYINSEQTAYDMDFIRYLMGKEKTSYIGYSYGTWLGSWYQRVFSDHAHRFVLDSNTDLSRKSLEATWDIQPKSRDRQFQDALLPYIARNDATYGLGTDPLLIRQRWEAAGGTRSAAGQAIMGGIIDAMYSTSNYPAAATSIATFINQAESFANTRDPQQLRDQIALFKALMHEHPAMQEADLLIVDDWVEAMLDKADKMAAAQAGTPITVNGAFSAIRCQDGPWNSSQGYWTSWVGNIQRKFPWIGPVTSAPECATWPETTSMPQVKKNYPATLLIQSELDAATPYEAGLRSAQTIKDHYLVSVDNEGSHGLYPYGDECVDGAVENWLLRGQLPADRFTTCPGSPLPNEDQVYPVAGAVKANGKIKLRLISPEQREVNRWLKSRLGRSAER</sequence>
<dbReference type="PANTHER" id="PTHR43248:SF29">
    <property type="entry name" value="TRIPEPTIDYL AMINOPEPTIDASE"/>
    <property type="match status" value="1"/>
</dbReference>
<dbReference type="InterPro" id="IPR051601">
    <property type="entry name" value="Serine_prot/Carboxylest_S33"/>
</dbReference>
<dbReference type="Pfam" id="PF08386">
    <property type="entry name" value="Abhydrolase_4"/>
    <property type="match status" value="1"/>
</dbReference>
<dbReference type="Proteomes" id="UP000320431">
    <property type="component" value="Unassembled WGS sequence"/>
</dbReference>
<evidence type="ECO:0000313" key="5">
    <source>
        <dbReference type="EMBL" id="KAB8189695.1"/>
    </source>
</evidence>
<dbReference type="InterPro" id="IPR013595">
    <property type="entry name" value="Pept_S33_TAP-like_C"/>
</dbReference>
<dbReference type="AlphaFoldDB" id="A0A508ARP4"/>
<comment type="caution">
    <text evidence="5">The sequence shown here is derived from an EMBL/GenBank/DDBJ whole genome shotgun (WGS) entry which is preliminary data.</text>
</comment>
<evidence type="ECO:0000256" key="3">
    <source>
        <dbReference type="ARBA" id="ARBA00022801"/>
    </source>
</evidence>
<evidence type="ECO:0000256" key="2">
    <source>
        <dbReference type="ARBA" id="ARBA00022729"/>
    </source>
</evidence>
<dbReference type="Gene3D" id="3.40.50.1820">
    <property type="entry name" value="alpha/beta hydrolase"/>
    <property type="match status" value="1"/>
</dbReference>
<keyword evidence="3 5" id="KW-0378">Hydrolase</keyword>
<organism evidence="5 6">
    <name type="scientific">Marilutibacter maris</name>
    <dbReference type="NCBI Taxonomy" id="1605891"/>
    <lineage>
        <taxon>Bacteria</taxon>
        <taxon>Pseudomonadati</taxon>
        <taxon>Pseudomonadota</taxon>
        <taxon>Gammaproteobacteria</taxon>
        <taxon>Lysobacterales</taxon>
        <taxon>Lysobacteraceae</taxon>
        <taxon>Marilutibacter</taxon>
    </lineage>
</organism>
<comment type="similarity">
    <text evidence="1">Belongs to the peptidase S33 family.</text>
</comment>
<feature type="domain" description="Peptidase S33 tripeptidyl aminopeptidase-like C-terminal" evidence="4">
    <location>
        <begin position="482"/>
        <end position="566"/>
    </location>
</feature>